<keyword evidence="6" id="KW-0539">Nucleus</keyword>
<comment type="subcellular location">
    <subcellularLocation>
        <location evidence="1">Nucleus</location>
    </subcellularLocation>
</comment>
<dbReference type="PANTHER" id="PTHR31985:SF223">
    <property type="entry name" value="ETHYLENE-RESPONSIVE TRANSCRIPTION FACTOR ERF025"/>
    <property type="match status" value="1"/>
</dbReference>
<dbReference type="SUPFAM" id="SSF54171">
    <property type="entry name" value="DNA-binding domain"/>
    <property type="match status" value="1"/>
</dbReference>
<evidence type="ECO:0000256" key="5">
    <source>
        <dbReference type="ARBA" id="ARBA00023163"/>
    </source>
</evidence>
<dbReference type="SMART" id="SM00380">
    <property type="entry name" value="AP2"/>
    <property type="match status" value="1"/>
</dbReference>
<dbReference type="InterPro" id="IPR016177">
    <property type="entry name" value="DNA-bd_dom_sf"/>
</dbReference>
<dbReference type="InterPro" id="IPR036955">
    <property type="entry name" value="AP2/ERF_dom_sf"/>
</dbReference>
<name>A0A3P5ZW53_BRACM</name>
<keyword evidence="4" id="KW-0010">Activator</keyword>
<dbReference type="EMBL" id="LS974619">
    <property type="protein sequence ID" value="CAG7880240.1"/>
    <property type="molecule type" value="Genomic_DNA"/>
</dbReference>
<protein>
    <recommendedName>
        <fullName evidence="9">AP2/ERF domain-containing protein</fullName>
    </recommendedName>
</protein>
<feature type="domain" description="AP2/ERF" evidence="9">
    <location>
        <begin position="60"/>
        <end position="120"/>
    </location>
</feature>
<dbReference type="CDD" id="cd00018">
    <property type="entry name" value="AP2"/>
    <property type="match status" value="1"/>
</dbReference>
<dbReference type="Gene3D" id="3.30.730.10">
    <property type="entry name" value="AP2/ERF domain"/>
    <property type="match status" value="1"/>
</dbReference>
<keyword evidence="3" id="KW-0238">DNA-binding</keyword>
<keyword evidence="5" id="KW-0804">Transcription</keyword>
<accession>A0A3P5ZW53</accession>
<dbReference type="GO" id="GO:0003677">
    <property type="term" value="F:DNA binding"/>
    <property type="evidence" value="ECO:0007669"/>
    <property type="project" value="UniProtKB-KW"/>
</dbReference>
<dbReference type="Gramene" id="A03p15830.2_BraZ1">
    <property type="protein sequence ID" value="A03p15830.2_BraZ1.CDS.1"/>
    <property type="gene ID" value="A03g15830.2_BraZ1"/>
</dbReference>
<feature type="compositionally biased region" description="Polar residues" evidence="8">
    <location>
        <begin position="1"/>
        <end position="18"/>
    </location>
</feature>
<evidence type="ECO:0000256" key="4">
    <source>
        <dbReference type="ARBA" id="ARBA00023159"/>
    </source>
</evidence>
<dbReference type="Proteomes" id="UP000694005">
    <property type="component" value="Chromosome A03"/>
</dbReference>
<evidence type="ECO:0000313" key="10">
    <source>
        <dbReference type="EMBL" id="CAG7880240.1"/>
    </source>
</evidence>
<evidence type="ECO:0000256" key="3">
    <source>
        <dbReference type="ARBA" id="ARBA00023125"/>
    </source>
</evidence>
<dbReference type="InterPro" id="IPR001471">
    <property type="entry name" value="AP2/ERF_dom"/>
</dbReference>
<feature type="region of interest" description="Disordered" evidence="8">
    <location>
        <begin position="1"/>
        <end position="54"/>
    </location>
</feature>
<comment type="similarity">
    <text evidence="7">Belongs to the AP2/ERF transcription factor family. ERF subfamily.</text>
</comment>
<evidence type="ECO:0000259" key="9">
    <source>
        <dbReference type="PROSITE" id="PS51032"/>
    </source>
</evidence>
<evidence type="ECO:0000256" key="1">
    <source>
        <dbReference type="ARBA" id="ARBA00004123"/>
    </source>
</evidence>
<evidence type="ECO:0000256" key="6">
    <source>
        <dbReference type="ARBA" id="ARBA00023242"/>
    </source>
</evidence>
<evidence type="ECO:0000256" key="7">
    <source>
        <dbReference type="ARBA" id="ARBA00024343"/>
    </source>
</evidence>
<dbReference type="PROSITE" id="PS51032">
    <property type="entry name" value="AP2_ERF"/>
    <property type="match status" value="1"/>
</dbReference>
<sequence length="196" mass="21203">MSNSSDSPTTGNKQTFNVPSIALPSKSSDQSPQTSPGSSSSPSPSPARITATRTSGRHSFFRGIRLRNGKWVSEIREPRKTTRIWLGTYPVPEMAAAAYDGVASSERLGVSFEFSRFGFELCGSGFELCQGYKSCCRESSRDEATRKGGGGRRRRSVVFFVGVYGRGSDVEYAEFVYGDGGRDADESTKNDGSMDG</sequence>
<evidence type="ECO:0000313" key="11">
    <source>
        <dbReference type="EMBL" id="VDC79664.1"/>
    </source>
</evidence>
<evidence type="ECO:0000256" key="2">
    <source>
        <dbReference type="ARBA" id="ARBA00023015"/>
    </source>
</evidence>
<proteinExistence type="inferred from homology"/>
<dbReference type="GO" id="GO:0003700">
    <property type="term" value="F:DNA-binding transcription factor activity"/>
    <property type="evidence" value="ECO:0007669"/>
    <property type="project" value="InterPro"/>
</dbReference>
<keyword evidence="2" id="KW-0805">Transcription regulation</keyword>
<evidence type="ECO:0000256" key="8">
    <source>
        <dbReference type="SAM" id="MobiDB-lite"/>
    </source>
</evidence>
<dbReference type="GO" id="GO:0005634">
    <property type="term" value="C:nucleus"/>
    <property type="evidence" value="ECO:0007669"/>
    <property type="project" value="UniProtKB-SubCell"/>
</dbReference>
<dbReference type="PANTHER" id="PTHR31985">
    <property type="entry name" value="ETHYLENE-RESPONSIVE TRANSCRIPTION FACTOR ERF042-RELATED"/>
    <property type="match status" value="1"/>
</dbReference>
<dbReference type="AlphaFoldDB" id="A0A3P5ZW53"/>
<gene>
    <name evidence="11" type="ORF">BRAA03T10882Z</name>
    <name evidence="10" type="ORF">BRAPAZ1V2_A03P15830.2</name>
</gene>
<dbReference type="EMBL" id="LR031572">
    <property type="protein sequence ID" value="VDC79664.1"/>
    <property type="molecule type" value="Genomic_DNA"/>
</dbReference>
<dbReference type="InterPro" id="IPR051032">
    <property type="entry name" value="AP2/ERF_TF_ERF_subfamily"/>
</dbReference>
<feature type="compositionally biased region" description="Low complexity" evidence="8">
    <location>
        <begin position="27"/>
        <end position="42"/>
    </location>
</feature>
<reference evidence="11" key="1">
    <citation type="submission" date="2018-11" db="EMBL/GenBank/DDBJ databases">
        <authorList>
            <consortium name="Genoscope - CEA"/>
            <person name="William W."/>
        </authorList>
    </citation>
    <scope>NUCLEOTIDE SEQUENCE</scope>
</reference>
<organism evidence="11">
    <name type="scientific">Brassica campestris</name>
    <name type="common">Field mustard</name>
    <dbReference type="NCBI Taxonomy" id="3711"/>
    <lineage>
        <taxon>Eukaryota</taxon>
        <taxon>Viridiplantae</taxon>
        <taxon>Streptophyta</taxon>
        <taxon>Embryophyta</taxon>
        <taxon>Tracheophyta</taxon>
        <taxon>Spermatophyta</taxon>
        <taxon>Magnoliopsida</taxon>
        <taxon>eudicotyledons</taxon>
        <taxon>Gunneridae</taxon>
        <taxon>Pentapetalae</taxon>
        <taxon>rosids</taxon>
        <taxon>malvids</taxon>
        <taxon>Brassicales</taxon>
        <taxon>Brassicaceae</taxon>
        <taxon>Brassiceae</taxon>
        <taxon>Brassica</taxon>
    </lineage>
</organism>